<dbReference type="PROSITE" id="PS50931">
    <property type="entry name" value="HTH_LYSR"/>
    <property type="match status" value="1"/>
</dbReference>
<dbReference type="Proteomes" id="UP000321323">
    <property type="component" value="Chromosome"/>
</dbReference>
<dbReference type="CDD" id="cd08477">
    <property type="entry name" value="PBP2_CrgA_like_8"/>
    <property type="match status" value="1"/>
</dbReference>
<reference evidence="6 7" key="1">
    <citation type="journal article" date="2019" name="Int. J. Syst. Evol. Microbiol.">
        <title>The Draft Whole-Genome Sequence of the Antibiotic Producer Empedobacter haloabium ATCC 31962 Provides Indications for Its Taxonomic Reclassification.</title>
        <authorList>
            <person name="Miess H."/>
            <person name="Arlt P."/>
            <person name="Apel A.K."/>
            <person name="Weber T."/>
            <person name="Nieselt K."/>
            <person name="Hanssen F."/>
            <person name="Czemmel S."/>
            <person name="Nahnsen S."/>
            <person name="Gross H."/>
        </authorList>
    </citation>
    <scope>NUCLEOTIDE SEQUENCE [LARGE SCALE GENOMIC DNA]</scope>
    <source>
        <strain evidence="6 7">ATCC 31962</strain>
    </source>
</reference>
<dbReference type="Pfam" id="PF03466">
    <property type="entry name" value="LysR_substrate"/>
    <property type="match status" value="1"/>
</dbReference>
<dbReference type="PANTHER" id="PTHR30537">
    <property type="entry name" value="HTH-TYPE TRANSCRIPTIONAL REGULATOR"/>
    <property type="match status" value="1"/>
</dbReference>
<comment type="similarity">
    <text evidence="1">Belongs to the LysR transcriptional regulatory family.</text>
</comment>
<keyword evidence="3" id="KW-0238">DNA-binding</keyword>
<evidence type="ECO:0000256" key="1">
    <source>
        <dbReference type="ARBA" id="ARBA00009437"/>
    </source>
</evidence>
<dbReference type="Pfam" id="PF00126">
    <property type="entry name" value="HTH_1"/>
    <property type="match status" value="1"/>
</dbReference>
<evidence type="ECO:0000256" key="2">
    <source>
        <dbReference type="ARBA" id="ARBA00023015"/>
    </source>
</evidence>
<keyword evidence="7" id="KW-1185">Reference proteome</keyword>
<evidence type="ECO:0000259" key="5">
    <source>
        <dbReference type="PROSITE" id="PS50931"/>
    </source>
</evidence>
<dbReference type="InterPro" id="IPR005119">
    <property type="entry name" value="LysR_subst-bd"/>
</dbReference>
<feature type="domain" description="HTH lysR-type" evidence="5">
    <location>
        <begin position="1"/>
        <end position="59"/>
    </location>
</feature>
<keyword evidence="4" id="KW-0804">Transcription</keyword>
<evidence type="ECO:0000313" key="6">
    <source>
        <dbReference type="EMBL" id="WUR12202.1"/>
    </source>
</evidence>
<evidence type="ECO:0000313" key="7">
    <source>
        <dbReference type="Proteomes" id="UP000321323"/>
    </source>
</evidence>
<evidence type="ECO:0000256" key="3">
    <source>
        <dbReference type="ARBA" id="ARBA00023125"/>
    </source>
</evidence>
<dbReference type="Gene3D" id="1.10.10.10">
    <property type="entry name" value="Winged helix-like DNA-binding domain superfamily/Winged helix DNA-binding domain"/>
    <property type="match status" value="1"/>
</dbReference>
<dbReference type="SUPFAM" id="SSF53850">
    <property type="entry name" value="Periplasmic binding protein-like II"/>
    <property type="match status" value="1"/>
</dbReference>
<evidence type="ECO:0000256" key="4">
    <source>
        <dbReference type="ARBA" id="ARBA00023163"/>
    </source>
</evidence>
<dbReference type="Gene3D" id="3.40.190.290">
    <property type="match status" value="1"/>
</dbReference>
<name>A0ABZ1UI80_9BURK</name>
<keyword evidence="2" id="KW-0805">Transcription regulation</keyword>
<dbReference type="InterPro" id="IPR036388">
    <property type="entry name" value="WH-like_DNA-bd_sf"/>
</dbReference>
<gene>
    <name evidence="6" type="ORF">E7V67_021235</name>
</gene>
<accession>A0ABZ1UI80</accession>
<dbReference type="PANTHER" id="PTHR30537:SF5">
    <property type="entry name" value="HTH-TYPE TRANSCRIPTIONAL ACTIVATOR TTDR-RELATED"/>
    <property type="match status" value="1"/>
</dbReference>
<proteinExistence type="inferred from homology"/>
<dbReference type="InterPro" id="IPR036390">
    <property type="entry name" value="WH_DNA-bd_sf"/>
</dbReference>
<dbReference type="InterPro" id="IPR058163">
    <property type="entry name" value="LysR-type_TF_proteobact-type"/>
</dbReference>
<protein>
    <submittedName>
        <fullName evidence="6">LysR family transcriptional regulator</fullName>
    </submittedName>
</protein>
<dbReference type="EMBL" id="CP136508">
    <property type="protein sequence ID" value="WUR12202.1"/>
    <property type="molecule type" value="Genomic_DNA"/>
</dbReference>
<sequence>MDKLRSMEVFVAAVDAGSFAGAAERCGMSAVMVGKHIRQLEALLGASLLTRTTRRHALTEIGRQYAAQCRQILAQIDAAESVAESMRAAPRGLLRVTAPVSFGAQWLSPAVADYLARWPDVAVELSLNDRMVDMVEEGFDVAVRVGPLPDSGLVARPLRPYGMTICAAPSYLARHGTPRTPADLAGHECLEFTGWDQQTRWQLKGQKDGRHVRPGRIRANNTQALRMAALAGFGIVMQAESILRPDIAAGLLVPLLQDYLPPPRPMHVLYSRDRQATPKLTTFVAFLLERFGQGLSLGSVPRVCP</sequence>
<dbReference type="SUPFAM" id="SSF46785">
    <property type="entry name" value="Winged helix' DNA-binding domain"/>
    <property type="match status" value="1"/>
</dbReference>
<organism evidence="6 7">
    <name type="scientific">[Empedobacter] haloabium</name>
    <dbReference type="NCBI Taxonomy" id="592317"/>
    <lineage>
        <taxon>Bacteria</taxon>
        <taxon>Pseudomonadati</taxon>
        <taxon>Pseudomonadota</taxon>
        <taxon>Betaproteobacteria</taxon>
        <taxon>Burkholderiales</taxon>
        <taxon>Oxalobacteraceae</taxon>
        <taxon>Telluria group</taxon>
        <taxon>Telluria group incertae sedis</taxon>
    </lineage>
</organism>
<dbReference type="InterPro" id="IPR000847">
    <property type="entry name" value="LysR_HTH_N"/>
</dbReference>